<evidence type="ECO:0000256" key="1">
    <source>
        <dbReference type="ARBA" id="ARBA00004141"/>
    </source>
</evidence>
<dbReference type="GO" id="GO:0016020">
    <property type="term" value="C:membrane"/>
    <property type="evidence" value="ECO:0007669"/>
    <property type="project" value="UniProtKB-SubCell"/>
</dbReference>
<feature type="transmembrane region" description="Helical" evidence="11">
    <location>
        <begin position="1351"/>
        <end position="1375"/>
    </location>
</feature>
<feature type="transmembrane region" description="Helical" evidence="11">
    <location>
        <begin position="1197"/>
        <end position="1223"/>
    </location>
</feature>
<feature type="transmembrane region" description="Helical" evidence="11">
    <location>
        <begin position="1151"/>
        <end position="1176"/>
    </location>
</feature>
<evidence type="ECO:0000256" key="3">
    <source>
        <dbReference type="ARBA" id="ARBA00022448"/>
    </source>
</evidence>
<feature type="transmembrane region" description="Helical" evidence="11">
    <location>
        <begin position="1123"/>
        <end position="1145"/>
    </location>
</feature>
<evidence type="ECO:0000256" key="8">
    <source>
        <dbReference type="ARBA" id="ARBA00022989"/>
    </source>
</evidence>
<protein>
    <recommendedName>
        <fullName evidence="12">ABC transporter domain-containing protein</fullName>
    </recommendedName>
</protein>
<keyword evidence="4 11" id="KW-0812">Transmembrane</keyword>
<dbReference type="InterPro" id="IPR013525">
    <property type="entry name" value="ABC2_TM"/>
</dbReference>
<dbReference type="InterPro" id="IPR003439">
    <property type="entry name" value="ABC_transporter-like_ATP-bd"/>
</dbReference>
<dbReference type="GO" id="GO:0016887">
    <property type="term" value="F:ATP hydrolysis activity"/>
    <property type="evidence" value="ECO:0007669"/>
    <property type="project" value="InterPro"/>
</dbReference>
<keyword evidence="3" id="KW-0813">Transport</keyword>
<feature type="transmembrane region" description="Helical" evidence="11">
    <location>
        <begin position="648"/>
        <end position="672"/>
    </location>
</feature>
<evidence type="ECO:0000313" key="13">
    <source>
        <dbReference type="EMBL" id="CAD8843084.1"/>
    </source>
</evidence>
<proteinExistence type="inferred from homology"/>
<evidence type="ECO:0000256" key="9">
    <source>
        <dbReference type="ARBA" id="ARBA00023136"/>
    </source>
</evidence>
<dbReference type="GO" id="GO:0140359">
    <property type="term" value="F:ABC-type transporter activity"/>
    <property type="evidence" value="ECO:0007669"/>
    <property type="project" value="InterPro"/>
</dbReference>
<feature type="transmembrane region" description="Helical" evidence="11">
    <location>
        <begin position="575"/>
        <end position="599"/>
    </location>
</feature>
<keyword evidence="9 11" id="KW-0472">Membrane</keyword>
<dbReference type="PANTHER" id="PTHR19241">
    <property type="entry name" value="ATP-BINDING CASSETTE TRANSPORTER"/>
    <property type="match status" value="1"/>
</dbReference>
<feature type="domain" description="ABC transporter" evidence="12">
    <location>
        <begin position="115"/>
        <end position="400"/>
    </location>
</feature>
<keyword evidence="7" id="KW-0067">ATP-binding</keyword>
<dbReference type="Pfam" id="PF01061">
    <property type="entry name" value="ABC2_membrane"/>
    <property type="match status" value="2"/>
</dbReference>
<dbReference type="InterPro" id="IPR034003">
    <property type="entry name" value="ABCG_PDR_2"/>
</dbReference>
<dbReference type="InterPro" id="IPR013581">
    <property type="entry name" value="PDR_assoc"/>
</dbReference>
<organism evidence="13">
    <name type="scientific">Noctiluca scintillans</name>
    <name type="common">Sea sparkle</name>
    <name type="synonym">Red tide dinoflagellate</name>
    <dbReference type="NCBI Taxonomy" id="2966"/>
    <lineage>
        <taxon>Eukaryota</taxon>
        <taxon>Sar</taxon>
        <taxon>Alveolata</taxon>
        <taxon>Dinophyceae</taxon>
        <taxon>Noctilucales</taxon>
        <taxon>Noctilucaceae</taxon>
        <taxon>Noctiluca</taxon>
    </lineage>
</organism>
<dbReference type="EMBL" id="HBFQ01024647">
    <property type="protein sequence ID" value="CAD8843084.1"/>
    <property type="molecule type" value="Transcribed_RNA"/>
</dbReference>
<dbReference type="CDD" id="cd03232">
    <property type="entry name" value="ABCG_PDR_domain2"/>
    <property type="match status" value="1"/>
</dbReference>
<gene>
    <name evidence="13" type="ORF">NSCI0253_LOCUS17432</name>
</gene>
<comment type="similarity">
    <text evidence="2">Belongs to the ABC transporter superfamily. ABCG family. PDR (TC 3.A.1.205) subfamily.</text>
</comment>
<feature type="region of interest" description="Disordered" evidence="10">
    <location>
        <begin position="1"/>
        <end position="27"/>
    </location>
</feature>
<dbReference type="SMART" id="SM00382">
    <property type="entry name" value="AAA"/>
    <property type="match status" value="2"/>
</dbReference>
<feature type="transmembrane region" description="Helical" evidence="11">
    <location>
        <begin position="722"/>
        <end position="740"/>
    </location>
</feature>
<dbReference type="FunFam" id="3.40.50.300:FF:000532">
    <property type="entry name" value="ABC transporter G family member 34"/>
    <property type="match status" value="1"/>
</dbReference>
<comment type="subcellular location">
    <subcellularLocation>
        <location evidence="1">Membrane</location>
        <topology evidence="1">Multi-pass membrane protein</topology>
    </subcellularLocation>
</comment>
<evidence type="ECO:0000256" key="7">
    <source>
        <dbReference type="ARBA" id="ARBA00022840"/>
    </source>
</evidence>
<dbReference type="Pfam" id="PF00005">
    <property type="entry name" value="ABC_tran"/>
    <property type="match status" value="2"/>
</dbReference>
<reference evidence="13" key="1">
    <citation type="submission" date="2021-01" db="EMBL/GenBank/DDBJ databases">
        <authorList>
            <person name="Corre E."/>
            <person name="Pelletier E."/>
            <person name="Niang G."/>
            <person name="Scheremetjew M."/>
            <person name="Finn R."/>
            <person name="Kale V."/>
            <person name="Holt S."/>
            <person name="Cochrane G."/>
            <person name="Meng A."/>
            <person name="Brown T."/>
            <person name="Cohen L."/>
        </authorList>
    </citation>
    <scope>NUCLEOTIDE SEQUENCE</scope>
</reference>
<dbReference type="GO" id="GO:0005524">
    <property type="term" value="F:ATP binding"/>
    <property type="evidence" value="ECO:0007669"/>
    <property type="project" value="UniProtKB-KW"/>
</dbReference>
<name>A0A7S1A546_NOCSC</name>
<evidence type="ECO:0000256" key="2">
    <source>
        <dbReference type="ARBA" id="ARBA00006012"/>
    </source>
</evidence>
<feature type="transmembrane region" description="Helical" evidence="11">
    <location>
        <begin position="611"/>
        <end position="636"/>
    </location>
</feature>
<dbReference type="SUPFAM" id="SSF52540">
    <property type="entry name" value="P-loop containing nucleoside triphosphate hydrolases"/>
    <property type="match status" value="2"/>
</dbReference>
<feature type="transmembrane region" description="Helical" evidence="11">
    <location>
        <begin position="534"/>
        <end position="554"/>
    </location>
</feature>
<dbReference type="PROSITE" id="PS50893">
    <property type="entry name" value="ABC_TRANSPORTER_2"/>
    <property type="match status" value="2"/>
</dbReference>
<dbReference type="Pfam" id="PF08370">
    <property type="entry name" value="PDR_assoc"/>
    <property type="match status" value="1"/>
</dbReference>
<keyword evidence="5" id="KW-0677">Repeat</keyword>
<evidence type="ECO:0000256" key="5">
    <source>
        <dbReference type="ARBA" id="ARBA00022737"/>
    </source>
</evidence>
<evidence type="ECO:0000256" key="11">
    <source>
        <dbReference type="SAM" id="Phobius"/>
    </source>
</evidence>
<feature type="domain" description="ABC transporter" evidence="12">
    <location>
        <begin position="784"/>
        <end position="1029"/>
    </location>
</feature>
<evidence type="ECO:0000256" key="4">
    <source>
        <dbReference type="ARBA" id="ARBA00022692"/>
    </source>
</evidence>
<dbReference type="PROSITE" id="PS00211">
    <property type="entry name" value="ABC_TRANSPORTER_1"/>
    <property type="match status" value="1"/>
</dbReference>
<keyword evidence="8 11" id="KW-1133">Transmembrane helix</keyword>
<feature type="transmembrane region" description="Helical" evidence="11">
    <location>
        <begin position="1235"/>
        <end position="1259"/>
    </location>
</feature>
<keyword evidence="6" id="KW-0547">Nucleotide-binding</keyword>
<dbReference type="InterPro" id="IPR003593">
    <property type="entry name" value="AAA+_ATPase"/>
</dbReference>
<dbReference type="FunFam" id="3.40.50.300:FF:000289">
    <property type="entry name" value="ABC transporter G family member 31"/>
    <property type="match status" value="1"/>
</dbReference>
<feature type="transmembrane region" description="Helical" evidence="11">
    <location>
        <begin position="505"/>
        <end position="522"/>
    </location>
</feature>
<dbReference type="Gene3D" id="3.40.50.300">
    <property type="entry name" value="P-loop containing nucleotide triphosphate hydrolases"/>
    <property type="match status" value="2"/>
</dbReference>
<evidence type="ECO:0000256" key="6">
    <source>
        <dbReference type="ARBA" id="ARBA00022741"/>
    </source>
</evidence>
<sequence length="1380" mass="152820">MASSSAKNEQDEQEMVDPQVIEREDSKLSLSQMGRDNVIQLCRKQRALLRTCREILDANGIAYDGLFGADDNDLFSVRSVPQKQASPEDGAAFFERVRDLMTNHKGLSALQHMEVRFTDLTLYAHRAKKTGAPSTVASFFIDLLLKPCTAKVAVPLIDNVSGVFKPGRFTLVLGPPGAGKTTLMKTLSNKLNGANLKKTGSILYNGEPVTTTKFLVKKLVGYVDQVDCHVPALTVEETFNLAFQGMGGNVVGISRDMGDREELKAFGQEVGSKVGVILKLLGLEHVKDTIVGDDMLRGVSGGQKKRVTLGEMLCAKFNALFLDEISTGLDSASTLDITRMLKNVCQVFQSTTVVSLLQPAPEVYEQFEDILLMSSGTIIYHGPREDILPYFESLGYLCPPRKDVADFLQELTSKGGASFLMPAEERERQHIPAPPTTSAEFTERWRGSKLHAQMKEDLAAPWPETVVLSEAKTEFVQSFASSTKMCLSMFFTLAKRDPKQVRMKIVQNTVMSMIIGALFSGLEDDNVSGRMGLFFLSILMNSMGSFAQLPTLFGMRAVFYKQRDASCYPTLAYKVAYLAINIPSDIVCVIIFSSIVYWWTGLTDDAGGLHFFFFVGVVFLTQQAMTQFFLTIVAFFPNYTIASSSSAVLLLFMILFSGYVKAPSDIPVYWLWLYYVDPVSWALTCLAQNEFQSDKFSAMTPSGVTEGDVILDMFGFETDSNWKWFGVAFLVGFFFVFLFLNTLGYHVMRYTPIQAGGMSLENTRHGRTQGEKKSSVLPFQKCSLAWKDLSYSVDLPTKTGGQRDTLELLHEISGFGLPGTLTALMGSSGAGKTTLLDVLAGRKTGGHISGDIFMNGHPLDRLTFKRISGYVEQTDIHSPNSTVKESLIFSARLRLPRDVAYADLQTFVEDTLETLELAEVQDFAVEGLSPEQKKRVTIGVELVSNPSIIFLDEPTSGLDSRAAMLVVQAMQRLAQMGRLVICTIHQPSSNIFESFDSLLLLKRGGRTVFFGELGKESCNLIAFLRPVPGTQSIQDGQNPAAWMLDQIGAGTGGGGAVDFADWYNASTLRASAEEALAKSGMTSPGDAEKLVFKEKYAASFGTQFQICVAKSFRNYWRSPSYNAVRLMIGAFVAFLFGTCFWQSTWDEFTTAFNLIAVIYITILFMGIVTMMSILPVTACERAVFYREQASNMYRPAIYGIAAQLAEVPYLILTSIVFLSIFYWSVGLRADAAAYFWYQAIFFLHIANLAMLGQLLVCALPDQPTAQILCSLVGNLMGNFAGFVQTSDQIPVALQFMYWINPLHYSFETIIVTQFHGDTTQVSTTINGQATSMGMEQFVSEQFPDMSYDNRFFNLGVMIGFHFVFRVGTVLALTYINYLKR</sequence>
<evidence type="ECO:0000259" key="12">
    <source>
        <dbReference type="PROSITE" id="PS50893"/>
    </source>
</evidence>
<dbReference type="InterPro" id="IPR017871">
    <property type="entry name" value="ABC_transporter-like_CS"/>
</dbReference>
<dbReference type="InterPro" id="IPR027417">
    <property type="entry name" value="P-loop_NTPase"/>
</dbReference>
<accession>A0A7S1A546</accession>
<evidence type="ECO:0000256" key="10">
    <source>
        <dbReference type="SAM" id="MobiDB-lite"/>
    </source>
</evidence>